<dbReference type="PANTHER" id="PTHR30126:SF78">
    <property type="entry name" value="HTH LYSR-TYPE DOMAIN-CONTAINING PROTEIN"/>
    <property type="match status" value="1"/>
</dbReference>
<evidence type="ECO:0000256" key="4">
    <source>
        <dbReference type="ARBA" id="ARBA00023163"/>
    </source>
</evidence>
<dbReference type="SUPFAM" id="SSF46785">
    <property type="entry name" value="Winged helix' DNA-binding domain"/>
    <property type="match status" value="1"/>
</dbReference>
<accession>A0A4Q9VTH8</accession>
<dbReference type="Pfam" id="PF00126">
    <property type="entry name" value="HTH_1"/>
    <property type="match status" value="1"/>
</dbReference>
<dbReference type="Gene3D" id="1.10.10.10">
    <property type="entry name" value="Winged helix-like DNA-binding domain superfamily/Winged helix DNA-binding domain"/>
    <property type="match status" value="1"/>
</dbReference>
<dbReference type="OrthoDB" id="9811588at2"/>
<dbReference type="PRINTS" id="PR00039">
    <property type="entry name" value="HTHLYSR"/>
</dbReference>
<evidence type="ECO:0000256" key="2">
    <source>
        <dbReference type="ARBA" id="ARBA00023015"/>
    </source>
</evidence>
<comment type="similarity">
    <text evidence="1">Belongs to the LysR transcriptional regulatory family.</text>
</comment>
<feature type="domain" description="HTH lysR-type" evidence="5">
    <location>
        <begin position="16"/>
        <end position="73"/>
    </location>
</feature>
<evidence type="ECO:0000259" key="5">
    <source>
        <dbReference type="PROSITE" id="PS50931"/>
    </source>
</evidence>
<dbReference type="GO" id="GO:0000976">
    <property type="term" value="F:transcription cis-regulatory region binding"/>
    <property type="evidence" value="ECO:0007669"/>
    <property type="project" value="TreeGrafter"/>
</dbReference>
<reference evidence="6 7" key="1">
    <citation type="submission" date="2019-02" db="EMBL/GenBank/DDBJ databases">
        <title>Siculibacillus lacustris gen. nov., sp. nov., a new rosette-forming bacterium isolated from a freshwater crater lake (Lake St. Ana, Romania).</title>
        <authorList>
            <person name="Felfoldi T."/>
            <person name="Marton Z."/>
            <person name="Szabo A."/>
            <person name="Mentes A."/>
            <person name="Boka K."/>
            <person name="Marialigeti K."/>
            <person name="Mathe I."/>
            <person name="Koncz M."/>
            <person name="Schumann P."/>
            <person name="Toth E."/>
        </authorList>
    </citation>
    <scope>NUCLEOTIDE SEQUENCE [LARGE SCALE GENOMIC DNA]</scope>
    <source>
        <strain evidence="6 7">SA-279</strain>
    </source>
</reference>
<organism evidence="6 7">
    <name type="scientific">Siculibacillus lacustris</name>
    <dbReference type="NCBI Taxonomy" id="1549641"/>
    <lineage>
        <taxon>Bacteria</taxon>
        <taxon>Pseudomonadati</taxon>
        <taxon>Pseudomonadota</taxon>
        <taxon>Alphaproteobacteria</taxon>
        <taxon>Hyphomicrobiales</taxon>
        <taxon>Ancalomicrobiaceae</taxon>
        <taxon>Siculibacillus</taxon>
    </lineage>
</organism>
<protein>
    <submittedName>
        <fullName evidence="6">LysR family transcriptional regulator</fullName>
    </submittedName>
</protein>
<dbReference type="InterPro" id="IPR000847">
    <property type="entry name" value="LysR_HTH_N"/>
</dbReference>
<sequence length="320" mass="35732">METVSTGVSPAKDGPVDESNWKIVIELKRTGNITRAADRLFMSQPNLTKKLQAIESELGVRLVVRTPKGVSFTPEGEYVAREAADVLARFAEIRKNLLRIGDGRAGTIKLGMTNAFARYTLPSCLKRYKAICPEVEFDIVTDISGRIVERLHDDEIHVGFIRGDLEGDFERTLVSTDQAVLVNRDEIALADLPKTPQIAYLSDPFALRLLDGWWHDRFSRPPLIGMRANHGETCLEMVANGLGYAIFLSPHFLARSTDLFCRPLDYTDGRPFGRNSWMIWTPAFSNMPLVGNFLRYMQDDIAKGTASKPLPVVGPPPLSR</sequence>
<keyword evidence="7" id="KW-1185">Reference proteome</keyword>
<dbReference type="Proteomes" id="UP000292781">
    <property type="component" value="Unassembled WGS sequence"/>
</dbReference>
<dbReference type="InterPro" id="IPR036388">
    <property type="entry name" value="WH-like_DNA-bd_sf"/>
</dbReference>
<dbReference type="Gene3D" id="3.40.190.290">
    <property type="match status" value="1"/>
</dbReference>
<evidence type="ECO:0000313" key="6">
    <source>
        <dbReference type="EMBL" id="TBW39016.1"/>
    </source>
</evidence>
<evidence type="ECO:0000313" key="7">
    <source>
        <dbReference type="Proteomes" id="UP000292781"/>
    </source>
</evidence>
<dbReference type="InterPro" id="IPR005119">
    <property type="entry name" value="LysR_subst-bd"/>
</dbReference>
<dbReference type="SUPFAM" id="SSF53850">
    <property type="entry name" value="Periplasmic binding protein-like II"/>
    <property type="match status" value="1"/>
</dbReference>
<dbReference type="CDD" id="cd05466">
    <property type="entry name" value="PBP2_LTTR_substrate"/>
    <property type="match status" value="1"/>
</dbReference>
<dbReference type="GO" id="GO:0003700">
    <property type="term" value="F:DNA-binding transcription factor activity"/>
    <property type="evidence" value="ECO:0007669"/>
    <property type="project" value="InterPro"/>
</dbReference>
<dbReference type="EMBL" id="SJFN01000009">
    <property type="protein sequence ID" value="TBW39016.1"/>
    <property type="molecule type" value="Genomic_DNA"/>
</dbReference>
<keyword evidence="3" id="KW-0238">DNA-binding</keyword>
<dbReference type="Pfam" id="PF03466">
    <property type="entry name" value="LysR_substrate"/>
    <property type="match status" value="1"/>
</dbReference>
<dbReference type="InterPro" id="IPR036390">
    <property type="entry name" value="WH_DNA-bd_sf"/>
</dbReference>
<dbReference type="PROSITE" id="PS50931">
    <property type="entry name" value="HTH_LYSR"/>
    <property type="match status" value="1"/>
</dbReference>
<keyword evidence="4" id="KW-0804">Transcription</keyword>
<gene>
    <name evidence="6" type="ORF">EYW49_07755</name>
</gene>
<proteinExistence type="inferred from homology"/>
<name>A0A4Q9VTH8_9HYPH</name>
<evidence type="ECO:0000256" key="3">
    <source>
        <dbReference type="ARBA" id="ARBA00023125"/>
    </source>
</evidence>
<comment type="caution">
    <text evidence="6">The sequence shown here is derived from an EMBL/GenBank/DDBJ whole genome shotgun (WGS) entry which is preliminary data.</text>
</comment>
<evidence type="ECO:0000256" key="1">
    <source>
        <dbReference type="ARBA" id="ARBA00009437"/>
    </source>
</evidence>
<keyword evidence="2" id="KW-0805">Transcription regulation</keyword>
<dbReference type="PANTHER" id="PTHR30126">
    <property type="entry name" value="HTH-TYPE TRANSCRIPTIONAL REGULATOR"/>
    <property type="match status" value="1"/>
</dbReference>
<dbReference type="AlphaFoldDB" id="A0A4Q9VTH8"/>